<dbReference type="GO" id="GO:0016746">
    <property type="term" value="F:acyltransferase activity"/>
    <property type="evidence" value="ECO:0007669"/>
    <property type="project" value="UniProtKB-KW"/>
</dbReference>
<evidence type="ECO:0000256" key="1">
    <source>
        <dbReference type="ARBA" id="ARBA00009342"/>
    </source>
</evidence>
<keyword evidence="7" id="KW-1185">Reference proteome</keyword>
<dbReference type="EMBL" id="LKHV02000001">
    <property type="protein sequence ID" value="MCS5709109.1"/>
    <property type="molecule type" value="Genomic_DNA"/>
</dbReference>
<keyword evidence="4" id="KW-0012">Acyltransferase</keyword>
<evidence type="ECO:0000313" key="5">
    <source>
        <dbReference type="EMBL" id="KRG17963.1"/>
    </source>
</evidence>
<dbReference type="SUPFAM" id="SSF55729">
    <property type="entry name" value="Acyl-CoA N-acyltransferases (Nat)"/>
    <property type="match status" value="1"/>
</dbReference>
<evidence type="ECO:0000313" key="7">
    <source>
        <dbReference type="Proteomes" id="UP000051494"/>
    </source>
</evidence>
<proteinExistence type="inferred from homology"/>
<gene>
    <name evidence="6" type="ORF">CC99x_009350</name>
    <name evidence="5" type="ORF">CC99x_01919</name>
</gene>
<organism evidence="5">
    <name type="scientific">Candidatus Berkiella cookevillensis</name>
    <dbReference type="NCBI Taxonomy" id="437022"/>
    <lineage>
        <taxon>Bacteria</taxon>
        <taxon>Pseudomonadati</taxon>
        <taxon>Pseudomonadota</taxon>
        <taxon>Gammaproteobacteria</taxon>
        <taxon>Candidatus Berkiellales</taxon>
        <taxon>Candidatus Berkiellaceae</taxon>
        <taxon>Candidatus Berkiella</taxon>
    </lineage>
</organism>
<dbReference type="AlphaFoldDB" id="A0A0Q9YBB3"/>
<dbReference type="InterPro" id="IPR016181">
    <property type="entry name" value="Acyl_CoA_acyltransferase"/>
</dbReference>
<dbReference type="EMBL" id="LKHV01000010">
    <property type="protein sequence ID" value="KRG17963.1"/>
    <property type="molecule type" value="Genomic_DNA"/>
</dbReference>
<evidence type="ECO:0000256" key="3">
    <source>
        <dbReference type="ARBA" id="ARBA00022679"/>
    </source>
</evidence>
<dbReference type="PANTHER" id="PTHR36449:SF1">
    <property type="entry name" value="ACETYLTRANSFERASE"/>
    <property type="match status" value="1"/>
</dbReference>
<evidence type="ECO:0008006" key="8">
    <source>
        <dbReference type="Google" id="ProtNLM"/>
    </source>
</evidence>
<reference evidence="6" key="3">
    <citation type="submission" date="2021-06" db="EMBL/GenBank/DDBJ databases">
        <title>Genomic Description and Analysis of Intracellular Bacteria, Candidatus Berkiella cookevillensis and Candidatus Berkiella aquae.</title>
        <authorList>
            <person name="Kidane D.T."/>
            <person name="Mehari Y.T."/>
            <person name="Rice F.C."/>
            <person name="Arivett B.A."/>
            <person name="Farone A.L."/>
            <person name="Berk S.G."/>
            <person name="Farone M.B."/>
        </authorList>
    </citation>
    <scope>NUCLEOTIDE SEQUENCE</scope>
    <source>
        <strain evidence="6">CC99</strain>
    </source>
</reference>
<accession>A0A0Q9YBB3</accession>
<comment type="similarity">
    <text evidence="1">Belongs to the acetyltransferase family. GNAT subfamily.</text>
</comment>
<sequence>MLTLEKLDKKKHDRDNFDCGEEALNSYLALQARKELEDGYAAVYVVVGDELPLKKIYGYFTLNSFFLLRGVAAELFDIKERKYPHIPAILIGRLAKDLNQTLLSGGELLAAALLQAKQISQDLGAVFVVAHAKNQKAEKFYIRYGFKKIPSKANEFIFPIKLIN</sequence>
<comment type="caution">
    <text evidence="5">The sequence shown here is derived from an EMBL/GenBank/DDBJ whole genome shotgun (WGS) entry which is preliminary data.</text>
</comment>
<dbReference type="STRING" id="437022.CC99x_01919"/>
<keyword evidence="3" id="KW-0808">Transferase</keyword>
<dbReference type="Gene3D" id="3.40.630.30">
    <property type="match status" value="1"/>
</dbReference>
<reference evidence="6" key="2">
    <citation type="journal article" date="2016" name="Genome Announc.">
        <title>Draft Genome Sequences of Two Novel Amoeba-Resistant Intranuclear Bacteria, 'Candidatus Berkiella cookevillensis' and 'Candidatus Berkiella aquae'.</title>
        <authorList>
            <person name="Mehari Y.T."/>
            <person name="Arivett B.A."/>
            <person name="Farone A.L."/>
            <person name="Gunderson J.H."/>
            <person name="Farone M.B."/>
        </authorList>
    </citation>
    <scope>NUCLEOTIDE SEQUENCE</scope>
    <source>
        <strain evidence="6">CC99</strain>
    </source>
</reference>
<evidence type="ECO:0000256" key="2">
    <source>
        <dbReference type="ARBA" id="ARBA00022649"/>
    </source>
</evidence>
<dbReference type="Proteomes" id="UP000051494">
    <property type="component" value="Unassembled WGS sequence"/>
</dbReference>
<protein>
    <recommendedName>
        <fullName evidence="8">N-acetyltransferase domain-containing protein</fullName>
    </recommendedName>
</protein>
<name>A0A0Q9YBB3_9GAMM</name>
<dbReference type="OrthoDB" id="9799147at2"/>
<evidence type="ECO:0000256" key="4">
    <source>
        <dbReference type="ARBA" id="ARBA00023315"/>
    </source>
</evidence>
<dbReference type="RefSeq" id="WP_057625025.1">
    <property type="nucleotide sequence ID" value="NZ_LKHV02000001.1"/>
</dbReference>
<dbReference type="PANTHER" id="PTHR36449">
    <property type="entry name" value="ACETYLTRANSFERASE-RELATED"/>
    <property type="match status" value="1"/>
</dbReference>
<evidence type="ECO:0000313" key="6">
    <source>
        <dbReference type="EMBL" id="MCS5709109.1"/>
    </source>
</evidence>
<keyword evidence="2" id="KW-1277">Toxin-antitoxin system</keyword>
<reference evidence="5" key="1">
    <citation type="submission" date="2015-09" db="EMBL/GenBank/DDBJ databases">
        <title>Draft Genome Sequences of Two Novel Amoeba-resistant Intranuclear Bacteria, Candidatus Berkiella cookevillensis and Candidatus Berkiella aquae.</title>
        <authorList>
            <person name="Mehari Y.T."/>
            <person name="Arivett B.A."/>
            <person name="Farone A.L."/>
            <person name="Gunderson J.H."/>
            <person name="Farone M.B."/>
        </authorList>
    </citation>
    <scope>NUCLEOTIDE SEQUENCE [LARGE SCALE GENOMIC DNA]</scope>
    <source>
        <strain evidence="5">CC99</strain>
    </source>
</reference>